<dbReference type="Gene3D" id="6.10.250.2410">
    <property type="match status" value="1"/>
</dbReference>
<evidence type="ECO:0000256" key="2">
    <source>
        <dbReference type="ARBA" id="ARBA00044777"/>
    </source>
</evidence>
<comment type="function">
    <text evidence="3">Participates in chromosomal partition during cell division. May act via the formation of a condensin-like complex containing Smc and ScpB that pull DNA away from mid-cell into both cell halves.</text>
</comment>
<keyword evidence="4" id="KW-0175">Coiled coil</keyword>
<evidence type="ECO:0000256" key="4">
    <source>
        <dbReference type="SAM" id="Coils"/>
    </source>
</evidence>
<dbReference type="PATRIC" id="fig|1114972.6.peg.176"/>
<dbReference type="RefSeq" id="WP_017261931.1">
    <property type="nucleotide sequence ID" value="NZ_AUAW01000001.1"/>
</dbReference>
<dbReference type="HAMAP" id="MF_01805">
    <property type="entry name" value="ScpA"/>
    <property type="match status" value="1"/>
</dbReference>
<dbReference type="EMBL" id="AZFF01000001">
    <property type="protein sequence ID" value="KRL57168.1"/>
    <property type="molecule type" value="Genomic_DNA"/>
</dbReference>
<dbReference type="PANTHER" id="PTHR33969:SF2">
    <property type="entry name" value="SEGREGATION AND CONDENSATION PROTEIN A"/>
    <property type="match status" value="1"/>
</dbReference>
<dbReference type="OrthoDB" id="9811016at2"/>
<dbReference type="GO" id="GO:0006260">
    <property type="term" value="P:DNA replication"/>
    <property type="evidence" value="ECO:0007669"/>
    <property type="project" value="UniProtKB-UniRule"/>
</dbReference>
<dbReference type="eggNOG" id="COG1354">
    <property type="taxonomic scope" value="Bacteria"/>
</dbReference>
<reference evidence="5 6" key="1">
    <citation type="journal article" date="2015" name="Genome Announc.">
        <title>Expanding the biotechnology potential of lactobacilli through comparative genomics of 213 strains and associated genera.</title>
        <authorList>
            <person name="Sun Z."/>
            <person name="Harris H.M."/>
            <person name="McCann A."/>
            <person name="Guo C."/>
            <person name="Argimon S."/>
            <person name="Zhang W."/>
            <person name="Yang X."/>
            <person name="Jeffery I.B."/>
            <person name="Cooney J.C."/>
            <person name="Kagawa T.F."/>
            <person name="Liu W."/>
            <person name="Song Y."/>
            <person name="Salvetti E."/>
            <person name="Wrobel A."/>
            <person name="Rasinkangas P."/>
            <person name="Parkhill J."/>
            <person name="Rea M.C."/>
            <person name="O'Sullivan O."/>
            <person name="Ritari J."/>
            <person name="Douillard F.P."/>
            <person name="Paul Ross R."/>
            <person name="Yang R."/>
            <person name="Briner A.E."/>
            <person name="Felis G.E."/>
            <person name="de Vos W.M."/>
            <person name="Barrangou R."/>
            <person name="Klaenhammer T.R."/>
            <person name="Caufield P.W."/>
            <person name="Cui Y."/>
            <person name="Zhang H."/>
            <person name="O'Toole P.W."/>
        </authorList>
    </citation>
    <scope>NUCLEOTIDE SEQUENCE [LARGE SCALE GENOMIC DNA]</scope>
    <source>
        <strain evidence="5 6">DSM 15814</strain>
    </source>
</reference>
<evidence type="ECO:0000256" key="1">
    <source>
        <dbReference type="ARBA" id="ARBA00022829"/>
    </source>
</evidence>
<dbReference type="PANTHER" id="PTHR33969">
    <property type="entry name" value="SEGREGATION AND CONDENSATION PROTEIN A"/>
    <property type="match status" value="1"/>
</dbReference>
<proteinExistence type="inferred from homology"/>
<keyword evidence="6" id="KW-1185">Reference proteome</keyword>
<feature type="coiled-coil region" evidence="4">
    <location>
        <begin position="123"/>
        <end position="150"/>
    </location>
</feature>
<dbReference type="Proteomes" id="UP000051999">
    <property type="component" value="Unassembled WGS sequence"/>
</dbReference>
<protein>
    <recommendedName>
        <fullName evidence="2 3">Segregation and condensation protein A</fullName>
    </recommendedName>
</protein>
<dbReference type="GO" id="GO:0051301">
    <property type="term" value="P:cell division"/>
    <property type="evidence" value="ECO:0007669"/>
    <property type="project" value="UniProtKB-KW"/>
</dbReference>
<dbReference type="InterPro" id="IPR003768">
    <property type="entry name" value="ScpA"/>
</dbReference>
<dbReference type="GO" id="GO:0007059">
    <property type="term" value="P:chromosome segregation"/>
    <property type="evidence" value="ECO:0007669"/>
    <property type="project" value="UniProtKB-UniRule"/>
</dbReference>
<sequence>MGINATDTRKTWPGQRAHDREAQVNLALANQPTIKIADFEGPLDLLLHLIRSSEMDIYDIQISAITSQYLKHLHQMQNMKLDVAGEYFVMAATLMTIKSRMLLPRAADEDEDATDDSDPRSELVTQLLEYRRYQQAADELRDKEQDRKQQFTRAASGVPAHVQLGSLVPGITVADLQAAFKHMLAQRQIAKPVSRTVSGDQFTIREQMRVMLNKLDRKRPTAFEDLFSEQPQTDELVTTFLAMLELAKMNAVRFDQSVVNGPIQVFAGERSKDDLDKEVLTPFEDEKES</sequence>
<dbReference type="GO" id="GO:0005737">
    <property type="term" value="C:cytoplasm"/>
    <property type="evidence" value="ECO:0007669"/>
    <property type="project" value="UniProtKB-SubCell"/>
</dbReference>
<dbReference type="AlphaFoldDB" id="A0A0R1RJC9"/>
<evidence type="ECO:0000256" key="3">
    <source>
        <dbReference type="HAMAP-Rule" id="MF_01805"/>
    </source>
</evidence>
<accession>A0A0R1RJC9</accession>
<comment type="similarity">
    <text evidence="3">Belongs to the ScpA family.</text>
</comment>
<keyword evidence="3" id="KW-0131">Cell cycle</keyword>
<keyword evidence="1 3" id="KW-0159">Chromosome partition</keyword>
<evidence type="ECO:0000313" key="6">
    <source>
        <dbReference type="Proteomes" id="UP000051999"/>
    </source>
</evidence>
<evidence type="ECO:0000313" key="5">
    <source>
        <dbReference type="EMBL" id="KRL57168.1"/>
    </source>
</evidence>
<comment type="subcellular location">
    <subcellularLocation>
        <location evidence="3">Cytoplasm</location>
    </subcellularLocation>
    <text evidence="3">Associated with two foci at the outer edges of the nucleoid region in young cells, and at four foci within both cell halves in older cells.</text>
</comment>
<comment type="caution">
    <text evidence="5">The sequence shown here is derived from an EMBL/GenBank/DDBJ whole genome shotgun (WGS) entry which is preliminary data.</text>
</comment>
<keyword evidence="3" id="KW-0963">Cytoplasm</keyword>
<comment type="subunit">
    <text evidence="3">Component of a cohesin-like complex composed of ScpA, ScpB and the Smc homodimer, in which ScpA and ScpB bind to the head domain of Smc. The presence of the three proteins is required for the association of the complex with DNA.</text>
</comment>
<keyword evidence="3" id="KW-0132">Cell division</keyword>
<dbReference type="Pfam" id="PF02616">
    <property type="entry name" value="SMC_ScpA"/>
    <property type="match status" value="1"/>
</dbReference>
<dbReference type="STRING" id="1114972.FD35_GL000175"/>
<gene>
    <name evidence="3" type="primary">scpA</name>
    <name evidence="5" type="ORF">FD35_GL000175</name>
</gene>
<organism evidence="5 6">
    <name type="scientific">Furfurilactobacillus rossiae DSM 15814</name>
    <dbReference type="NCBI Taxonomy" id="1114972"/>
    <lineage>
        <taxon>Bacteria</taxon>
        <taxon>Bacillati</taxon>
        <taxon>Bacillota</taxon>
        <taxon>Bacilli</taxon>
        <taxon>Lactobacillales</taxon>
        <taxon>Lactobacillaceae</taxon>
        <taxon>Furfurilactobacillus</taxon>
    </lineage>
</organism>
<name>A0A0R1RJC9_9LACO</name>